<accession>A0A0R2CI64</accession>
<dbReference type="STRING" id="1423745.GCA_001311215_01225"/>
<dbReference type="InterPro" id="IPR007686">
    <property type="entry name" value="YutG/PgpA"/>
</dbReference>
<organism evidence="2 3">
    <name type="scientific">Fructilactobacillus florum DSM 22689 = JCM 16035</name>
    <dbReference type="NCBI Taxonomy" id="1423745"/>
    <lineage>
        <taxon>Bacteria</taxon>
        <taxon>Bacillati</taxon>
        <taxon>Bacillota</taxon>
        <taxon>Bacilli</taxon>
        <taxon>Lactobacillales</taxon>
        <taxon>Lactobacillaceae</taxon>
        <taxon>Fructilactobacillus</taxon>
    </lineage>
</organism>
<feature type="domain" description="YutG/PgpA" evidence="1">
    <location>
        <begin position="45"/>
        <end position="160"/>
    </location>
</feature>
<dbReference type="Pfam" id="PF04608">
    <property type="entry name" value="PgpA"/>
    <property type="match status" value="1"/>
</dbReference>
<dbReference type="SUPFAM" id="SSF101307">
    <property type="entry name" value="YutG-like"/>
    <property type="match status" value="1"/>
</dbReference>
<dbReference type="GO" id="GO:0008962">
    <property type="term" value="F:phosphatidylglycerophosphatase activity"/>
    <property type="evidence" value="ECO:0007669"/>
    <property type="project" value="InterPro"/>
</dbReference>
<evidence type="ECO:0000313" key="2">
    <source>
        <dbReference type="EMBL" id="KRM91320.1"/>
    </source>
</evidence>
<dbReference type="GO" id="GO:0006629">
    <property type="term" value="P:lipid metabolic process"/>
    <property type="evidence" value="ECO:0007669"/>
    <property type="project" value="InterPro"/>
</dbReference>
<comment type="caution">
    <text evidence="2">The sequence shown here is derived from an EMBL/GenBank/DDBJ whole genome shotgun (WGS) entry which is preliminary data.</text>
</comment>
<dbReference type="RefSeq" id="WP_035421785.1">
    <property type="nucleotide sequence ID" value="NZ_AYZI01000006.1"/>
</dbReference>
<dbReference type="EMBL" id="AYZI01000006">
    <property type="protein sequence ID" value="KRM91320.1"/>
    <property type="molecule type" value="Genomic_DNA"/>
</dbReference>
<evidence type="ECO:0000259" key="1">
    <source>
        <dbReference type="Pfam" id="PF04608"/>
    </source>
</evidence>
<proteinExistence type="predicted"/>
<sequence length="163" mass="17844">MNKSSYPYTTAYQNIISQLAKQHITIADIASLAQALQQQYSPVPAFATIKTMVIELLHQPEVLNRMLVGFALDKAATQHELQEPLQAISAHDLGVFGTDETLALGIATWYGTIGMTNFNELDLYKRGILHNLDHNQHCVNTFTDDLVAGVAAAVAAKIAHQQS</sequence>
<evidence type="ECO:0000313" key="3">
    <source>
        <dbReference type="Proteomes" id="UP000051586"/>
    </source>
</evidence>
<dbReference type="InterPro" id="IPR026038">
    <property type="entry name" value="Put_PGPase"/>
</dbReference>
<dbReference type="PIRSF" id="PIRSF019587">
    <property type="entry name" value="PGPase"/>
    <property type="match status" value="1"/>
</dbReference>
<gene>
    <name evidence="2" type="ORF">FC87_GL001040</name>
</gene>
<dbReference type="PATRIC" id="fig|1423745.4.peg.1103"/>
<dbReference type="Proteomes" id="UP000051586">
    <property type="component" value="Unassembled WGS sequence"/>
</dbReference>
<reference evidence="2 3" key="1">
    <citation type="journal article" date="2015" name="Genome Announc.">
        <title>Expanding the biotechnology potential of lactobacilli through comparative genomics of 213 strains and associated genera.</title>
        <authorList>
            <person name="Sun Z."/>
            <person name="Harris H.M."/>
            <person name="McCann A."/>
            <person name="Guo C."/>
            <person name="Argimon S."/>
            <person name="Zhang W."/>
            <person name="Yang X."/>
            <person name="Jeffery I.B."/>
            <person name="Cooney J.C."/>
            <person name="Kagawa T.F."/>
            <person name="Liu W."/>
            <person name="Song Y."/>
            <person name="Salvetti E."/>
            <person name="Wrobel A."/>
            <person name="Rasinkangas P."/>
            <person name="Parkhill J."/>
            <person name="Rea M.C."/>
            <person name="O'Sullivan O."/>
            <person name="Ritari J."/>
            <person name="Douillard F.P."/>
            <person name="Paul Ross R."/>
            <person name="Yang R."/>
            <person name="Briner A.E."/>
            <person name="Felis G.E."/>
            <person name="de Vos W.M."/>
            <person name="Barrangou R."/>
            <person name="Klaenhammer T.R."/>
            <person name="Caufield P.W."/>
            <person name="Cui Y."/>
            <person name="Zhang H."/>
            <person name="O'Toole P.W."/>
        </authorList>
    </citation>
    <scope>NUCLEOTIDE SEQUENCE [LARGE SCALE GENOMIC DNA]</scope>
    <source>
        <strain evidence="2 3">DSM 22689</strain>
    </source>
</reference>
<dbReference type="InterPro" id="IPR036681">
    <property type="entry name" value="PgpA-like_sf"/>
</dbReference>
<dbReference type="AlphaFoldDB" id="A0A0R2CI64"/>
<dbReference type="Gene3D" id="1.10.3760.10">
    <property type="entry name" value="PgpA-like"/>
    <property type="match status" value="1"/>
</dbReference>
<name>A0A0R2CI64_9LACO</name>
<protein>
    <recommendedName>
        <fullName evidence="1">YutG/PgpA domain-containing protein</fullName>
    </recommendedName>
</protein>